<accession>A0ABZ0VDL5</accession>
<name>A0ABZ0VDL5_9MICO</name>
<organism evidence="1 2">
    <name type="scientific">Microbacterium invictum</name>
    <dbReference type="NCBI Taxonomy" id="515415"/>
    <lineage>
        <taxon>Bacteria</taxon>
        <taxon>Bacillati</taxon>
        <taxon>Actinomycetota</taxon>
        <taxon>Actinomycetes</taxon>
        <taxon>Micrococcales</taxon>
        <taxon>Microbacteriaceae</taxon>
        <taxon>Microbacterium</taxon>
    </lineage>
</organism>
<dbReference type="EMBL" id="CP139779">
    <property type="protein sequence ID" value="WQB70756.1"/>
    <property type="molecule type" value="Genomic_DNA"/>
</dbReference>
<dbReference type="Proteomes" id="UP001324533">
    <property type="component" value="Chromosome"/>
</dbReference>
<evidence type="ECO:0000313" key="1">
    <source>
        <dbReference type="EMBL" id="WQB70756.1"/>
    </source>
</evidence>
<dbReference type="RefSeq" id="WP_322410892.1">
    <property type="nucleotide sequence ID" value="NZ_CP139779.1"/>
</dbReference>
<protein>
    <submittedName>
        <fullName evidence="1">DUF6325 family protein</fullName>
    </submittedName>
</protein>
<dbReference type="InterPro" id="IPR046288">
    <property type="entry name" value="DUF6325"/>
</dbReference>
<proteinExistence type="predicted"/>
<evidence type="ECO:0000313" key="2">
    <source>
        <dbReference type="Proteomes" id="UP001324533"/>
    </source>
</evidence>
<dbReference type="Pfam" id="PF19850">
    <property type="entry name" value="DUF6325"/>
    <property type="match status" value="1"/>
</dbReference>
<gene>
    <name evidence="1" type="ORF">T9R20_02010</name>
</gene>
<keyword evidence="2" id="KW-1185">Reference proteome</keyword>
<sequence length="143" mass="15208">MVEFRYGPVELYLVGFDSDRPHPDAVAALREIIESGAVRLLDLVVLRKSAEGDIEMIEVEEENALGIEGIELFAAGLTASEDIDKLAELIAPGSSAVLVALEMTYARALAEKVAQSGGTVLTAERIPAPVVNAVADMIDAEEN</sequence>
<reference evidence="1 2" key="1">
    <citation type="submission" date="2023-06" db="EMBL/GenBank/DDBJ databases">
        <title>Rock-solubilizing bacteria, Microbacterium invictum, promotes re-establishment of vegetation in rocky wasteland by accelerating rock bio-weathering and reshaping soil bacterial community.</title>
        <authorList>
            <person name="Liu C."/>
        </authorList>
    </citation>
    <scope>NUCLEOTIDE SEQUENCE [LARGE SCALE GENOMIC DNA]</scope>
    <source>
        <strain evidence="1 2">X-18</strain>
    </source>
</reference>